<dbReference type="Pfam" id="PF07687">
    <property type="entry name" value="M20_dimer"/>
    <property type="match status" value="1"/>
</dbReference>
<dbReference type="AlphaFoldDB" id="A0A6N7LR28"/>
<dbReference type="InterPro" id="IPR001261">
    <property type="entry name" value="ArgE/DapE_CS"/>
</dbReference>
<dbReference type="InterPro" id="IPR036264">
    <property type="entry name" value="Bact_exopeptidase_dim_dom"/>
</dbReference>
<dbReference type="InterPro" id="IPR011650">
    <property type="entry name" value="Peptidase_M20_dimer"/>
</dbReference>
<protein>
    <submittedName>
        <fullName evidence="7">M20/M25/M40 family metallo-hydrolase</fullName>
    </submittedName>
</protein>
<keyword evidence="3" id="KW-0479">Metal-binding</keyword>
<name>A0A6N7LR28_9GAMM</name>
<dbReference type="Pfam" id="PF01546">
    <property type="entry name" value="Peptidase_M20"/>
    <property type="match status" value="1"/>
</dbReference>
<sequence>MKAVLSGIGAALLLLVVVLVARTAMVPAPESFPSSPSPVVFSKEQAAAMTQRLSRAIQFPTLAGQADAFASFHAFLEQAFPLAHASLSRQAFGHSLLYHWESSNDCAPILLLAHQDVVPVSSPEDWLQAPFAGAIESGYLWGRGAMDDKGSLMAILESVEALLAQGQSPACDVWLAFGHDEEVGGVQGAGKMAAWMLSEGLQFAMVLDEGGMVLPGATLGIDKPVALIGIAEKGYLSVILTAQGGAGHSSRPPEQTAIGELSRAIMMLQASPRPAFLNGATRQMLEQVAPWQPWGKRVVFANLWLFEPLVLQQLASKPDTNALIRTTMAPTMLSAGVKDNVLPATAEAVINFRLAPGENRETLMTWLEEALPATVNARIAEGFFAEPSAISPVDSSAYQQLSVLAEGLPAAPVAVPFLLIAGSDARHYEALSGNVFRFLPASFEREDVARFHGANERLALSQYPAMVAFYASVMTSAF</sequence>
<keyword evidence="4 7" id="KW-0378">Hydrolase</keyword>
<feature type="domain" description="Peptidase M20 dimerisation" evidence="6">
    <location>
        <begin position="230"/>
        <end position="372"/>
    </location>
</feature>
<accession>A0A6N7LR28</accession>
<dbReference type="SUPFAM" id="SSF55031">
    <property type="entry name" value="Bacterial exopeptidase dimerisation domain"/>
    <property type="match status" value="1"/>
</dbReference>
<keyword evidence="8" id="KW-1185">Reference proteome</keyword>
<organism evidence="7 8">
    <name type="scientific">Alcanivorax sediminis</name>
    <dbReference type="NCBI Taxonomy" id="2663008"/>
    <lineage>
        <taxon>Bacteria</taxon>
        <taxon>Pseudomonadati</taxon>
        <taxon>Pseudomonadota</taxon>
        <taxon>Gammaproteobacteria</taxon>
        <taxon>Oceanospirillales</taxon>
        <taxon>Alcanivoracaceae</taxon>
        <taxon>Alcanivorax</taxon>
    </lineage>
</organism>
<evidence type="ECO:0000256" key="1">
    <source>
        <dbReference type="ARBA" id="ARBA00006247"/>
    </source>
</evidence>
<dbReference type="Gene3D" id="3.40.630.10">
    <property type="entry name" value="Zn peptidases"/>
    <property type="match status" value="1"/>
</dbReference>
<dbReference type="PANTHER" id="PTHR45962:SF1">
    <property type="entry name" value="N-FATTY-ACYL-AMINO ACID SYNTHASE_HYDROLASE PM20D1"/>
    <property type="match status" value="1"/>
</dbReference>
<evidence type="ECO:0000256" key="5">
    <source>
        <dbReference type="ARBA" id="ARBA00022833"/>
    </source>
</evidence>
<dbReference type="Gene3D" id="3.30.70.360">
    <property type="match status" value="1"/>
</dbReference>
<gene>
    <name evidence="7" type="ORF">GFN93_05290</name>
</gene>
<dbReference type="PROSITE" id="PS00758">
    <property type="entry name" value="ARGE_DAPE_CPG2_1"/>
    <property type="match status" value="1"/>
</dbReference>
<reference evidence="7 8" key="1">
    <citation type="submission" date="2019-10" db="EMBL/GenBank/DDBJ databases">
        <title>Alcanivorax sp.PA15-N-34 draft genome sequence.</title>
        <authorList>
            <person name="Liao X."/>
            <person name="Shao Z."/>
        </authorList>
    </citation>
    <scope>NUCLEOTIDE SEQUENCE [LARGE SCALE GENOMIC DNA]</scope>
    <source>
        <strain evidence="7 8">PA15-N-34</strain>
    </source>
</reference>
<dbReference type="Proteomes" id="UP000469421">
    <property type="component" value="Unassembled WGS sequence"/>
</dbReference>
<proteinExistence type="inferred from homology"/>
<keyword evidence="2" id="KW-0645">Protease</keyword>
<dbReference type="InterPro" id="IPR002933">
    <property type="entry name" value="Peptidase_M20"/>
</dbReference>
<evidence type="ECO:0000313" key="7">
    <source>
        <dbReference type="EMBL" id="MQX52653.1"/>
    </source>
</evidence>
<evidence type="ECO:0000256" key="4">
    <source>
        <dbReference type="ARBA" id="ARBA00022801"/>
    </source>
</evidence>
<dbReference type="RefSeq" id="WP_153499534.1">
    <property type="nucleotide sequence ID" value="NZ_WIRE01000001.1"/>
</dbReference>
<evidence type="ECO:0000256" key="3">
    <source>
        <dbReference type="ARBA" id="ARBA00022723"/>
    </source>
</evidence>
<evidence type="ECO:0000259" key="6">
    <source>
        <dbReference type="Pfam" id="PF07687"/>
    </source>
</evidence>
<comment type="caution">
    <text evidence="7">The sequence shown here is derived from an EMBL/GenBank/DDBJ whole genome shotgun (WGS) entry which is preliminary data.</text>
</comment>
<evidence type="ECO:0000313" key="8">
    <source>
        <dbReference type="Proteomes" id="UP000469421"/>
    </source>
</evidence>
<dbReference type="GO" id="GO:0046872">
    <property type="term" value="F:metal ion binding"/>
    <property type="evidence" value="ECO:0007669"/>
    <property type="project" value="UniProtKB-KW"/>
</dbReference>
<keyword evidence="5" id="KW-0862">Zinc</keyword>
<comment type="similarity">
    <text evidence="1">Belongs to the peptidase M20A family.</text>
</comment>
<dbReference type="InterPro" id="IPR047177">
    <property type="entry name" value="Pept_M20A"/>
</dbReference>
<dbReference type="PANTHER" id="PTHR45962">
    <property type="entry name" value="N-FATTY-ACYL-AMINO ACID SYNTHASE/HYDROLASE PM20D1"/>
    <property type="match status" value="1"/>
</dbReference>
<dbReference type="GO" id="GO:0008233">
    <property type="term" value="F:peptidase activity"/>
    <property type="evidence" value="ECO:0007669"/>
    <property type="project" value="UniProtKB-KW"/>
</dbReference>
<dbReference type="EMBL" id="WIRE01000001">
    <property type="protein sequence ID" value="MQX52653.1"/>
    <property type="molecule type" value="Genomic_DNA"/>
</dbReference>
<evidence type="ECO:0000256" key="2">
    <source>
        <dbReference type="ARBA" id="ARBA00022670"/>
    </source>
</evidence>
<dbReference type="Gene3D" id="1.10.150.900">
    <property type="match status" value="1"/>
</dbReference>
<dbReference type="GO" id="GO:0006508">
    <property type="term" value="P:proteolysis"/>
    <property type="evidence" value="ECO:0007669"/>
    <property type="project" value="UniProtKB-KW"/>
</dbReference>
<dbReference type="SUPFAM" id="SSF53187">
    <property type="entry name" value="Zn-dependent exopeptidases"/>
    <property type="match status" value="1"/>
</dbReference>